<organism evidence="2 3">
    <name type="scientific">Halocatena marina</name>
    <dbReference type="NCBI Taxonomy" id="2934937"/>
    <lineage>
        <taxon>Archaea</taxon>
        <taxon>Methanobacteriati</taxon>
        <taxon>Methanobacteriota</taxon>
        <taxon>Stenosarchaea group</taxon>
        <taxon>Halobacteria</taxon>
        <taxon>Halobacteriales</taxon>
        <taxon>Natronomonadaceae</taxon>
        <taxon>Halocatena</taxon>
    </lineage>
</organism>
<evidence type="ECO:0000313" key="3">
    <source>
        <dbReference type="Proteomes" id="UP001596417"/>
    </source>
</evidence>
<proteinExistence type="predicted"/>
<reference evidence="2" key="1">
    <citation type="journal article" date="2014" name="Int. J. Syst. Evol. Microbiol.">
        <title>Complete genome sequence of Corynebacterium casei LMG S-19264T (=DSM 44701T), isolated from a smear-ripened cheese.</title>
        <authorList>
            <consortium name="US DOE Joint Genome Institute (JGI-PGF)"/>
            <person name="Walter F."/>
            <person name="Albersmeier A."/>
            <person name="Kalinowski J."/>
            <person name="Ruckert C."/>
        </authorList>
    </citation>
    <scope>NUCLEOTIDE SEQUENCE [LARGE SCALE GENOMIC DNA]</scope>
    <source>
        <strain evidence="2">NBRC 107106</strain>
    </source>
</reference>
<reference evidence="2" key="3">
    <citation type="submission" date="2024-09" db="EMBL/GenBank/DDBJ databases">
        <authorList>
            <person name="Sun Q."/>
        </authorList>
    </citation>
    <scope>NUCLEOTIDE SEQUENCE</scope>
    <source>
        <strain evidence="2">NBRC 107106</strain>
    </source>
</reference>
<dbReference type="EMBL" id="JBHTAX010000007">
    <property type="protein sequence ID" value="MFC7193159.1"/>
    <property type="molecule type" value="Genomic_DNA"/>
</dbReference>
<evidence type="ECO:0000313" key="2">
    <source>
        <dbReference type="EMBL" id="MFC7193294.1"/>
    </source>
</evidence>
<protein>
    <submittedName>
        <fullName evidence="2">Uncharacterized protein</fullName>
    </submittedName>
</protein>
<evidence type="ECO:0000313" key="1">
    <source>
        <dbReference type="EMBL" id="MFC7193159.1"/>
    </source>
</evidence>
<dbReference type="RefSeq" id="WP_390206995.1">
    <property type="nucleotide sequence ID" value="NZ_JBHSZC010000006.1"/>
</dbReference>
<reference evidence="3" key="2">
    <citation type="journal article" date="2019" name="Int. J. Syst. Evol. Microbiol.">
        <title>The Global Catalogue of Microorganisms (GCM) 10K type strain sequencing project: providing services to taxonomists for standard genome sequencing and annotation.</title>
        <authorList>
            <consortium name="The Broad Institute Genomics Platform"/>
            <consortium name="The Broad Institute Genome Sequencing Center for Infectious Disease"/>
            <person name="Wu L."/>
            <person name="Ma J."/>
        </authorList>
    </citation>
    <scope>NUCLEOTIDE SEQUENCE [LARGE SCALE GENOMIC DNA]</scope>
    <source>
        <strain evidence="3">RDMS1</strain>
    </source>
</reference>
<keyword evidence="3" id="KW-1185">Reference proteome</keyword>
<dbReference type="Proteomes" id="UP001596417">
    <property type="component" value="Unassembled WGS sequence"/>
</dbReference>
<name>A0ABD5YYI1_9EURY</name>
<gene>
    <name evidence="1" type="ORF">ACFQL7_27510</name>
    <name evidence="2" type="ORF">ACFQL7_28230</name>
</gene>
<comment type="caution">
    <text evidence="2">The sequence shown here is derived from an EMBL/GenBank/DDBJ whole genome shotgun (WGS) entry which is preliminary data.</text>
</comment>
<accession>A0ABD5YYI1</accession>
<dbReference type="AlphaFoldDB" id="A0ABD5YYI1"/>
<sequence>MSEPVTQRCELPTAADLLAALERCGFEHLDVDDHRTFVLYSEAVLDLQVTDGSLTAARTCTVASQGFALWVSDPDPDAVIGDFCTELVAAADTDRC</sequence>
<dbReference type="EMBL" id="JBHTAX010000007">
    <property type="protein sequence ID" value="MFC7193294.1"/>
    <property type="molecule type" value="Genomic_DNA"/>
</dbReference>